<name>A0ACC3SPK6_9PEZI</name>
<organism evidence="1 2">
    <name type="scientific">Zalaria obscura</name>
    <dbReference type="NCBI Taxonomy" id="2024903"/>
    <lineage>
        <taxon>Eukaryota</taxon>
        <taxon>Fungi</taxon>
        <taxon>Dikarya</taxon>
        <taxon>Ascomycota</taxon>
        <taxon>Pezizomycotina</taxon>
        <taxon>Dothideomycetes</taxon>
        <taxon>Dothideomycetidae</taxon>
        <taxon>Dothideales</taxon>
        <taxon>Zalariaceae</taxon>
        <taxon>Zalaria</taxon>
    </lineage>
</organism>
<dbReference type="Proteomes" id="UP001320706">
    <property type="component" value="Unassembled WGS sequence"/>
</dbReference>
<sequence>MQDRNQRRGSGREHVGEENDLAAVTQRAIDVFFLSKQDNGEMGGIGYWQTANGYTAVALHDKWSSSTNNARILQTLLQKVERHHPFFINEFNDDTLWWAHCLLELFYLTHDPMYVQKAIVVWHHVSESVIRRGQHTVKGMDMQGGVFWSTRPNEDNINSITTGLYSELSARLAIICSATLGQNLSPVPSGAEFRQAAETSLRWIVRCRYREHDAVVLDTIKLRSHELVDWTFTYTTGQLIASAAALFTLTRETWYLDLAKKLALASMKRPGWVEQDGTLTESGAYGKGNHEAWKNDDAVGFKSVLVRSLAKLCTVLQATKLEPELQRAVCAFVRRAFDSLQERDTNGKGQYGPWWAGPMDLPTSHSQLAILDVMAAMRLIGTG</sequence>
<accession>A0ACC3SPK6</accession>
<protein>
    <submittedName>
        <fullName evidence="1">Uncharacterized protein</fullName>
    </submittedName>
</protein>
<gene>
    <name evidence="1" type="ORF">M8818_000365</name>
</gene>
<reference evidence="1" key="1">
    <citation type="submission" date="2024-02" db="EMBL/GenBank/DDBJ databases">
        <title>Metagenome Assembled Genome of Zalaria obscura JY119.</title>
        <authorList>
            <person name="Vighnesh L."/>
            <person name="Jagadeeshwari U."/>
            <person name="Venkata Ramana C."/>
            <person name="Sasikala C."/>
        </authorList>
    </citation>
    <scope>NUCLEOTIDE SEQUENCE</scope>
    <source>
        <strain evidence="1">JY119</strain>
    </source>
</reference>
<keyword evidence="2" id="KW-1185">Reference proteome</keyword>
<evidence type="ECO:0000313" key="2">
    <source>
        <dbReference type="Proteomes" id="UP001320706"/>
    </source>
</evidence>
<comment type="caution">
    <text evidence="1">The sequence shown here is derived from an EMBL/GenBank/DDBJ whole genome shotgun (WGS) entry which is preliminary data.</text>
</comment>
<evidence type="ECO:0000313" key="1">
    <source>
        <dbReference type="EMBL" id="KAK8219950.1"/>
    </source>
</evidence>
<dbReference type="EMBL" id="JAMKPW020000002">
    <property type="protein sequence ID" value="KAK8219950.1"/>
    <property type="molecule type" value="Genomic_DNA"/>
</dbReference>
<proteinExistence type="predicted"/>